<dbReference type="InterPro" id="IPR014819">
    <property type="entry name" value="PriCT_2"/>
</dbReference>
<comment type="caution">
    <text evidence="2">The sequence shown here is derived from an EMBL/GenBank/DDBJ whole genome shotgun (WGS) entry which is preliminary data.</text>
</comment>
<gene>
    <name evidence="2" type="ORF">C297_p00095</name>
</gene>
<dbReference type="AlphaFoldDB" id="T0L4G5"/>
<dbReference type="Pfam" id="PF08707">
    <property type="entry name" value="PriCT_2"/>
    <property type="match status" value="1"/>
</dbReference>
<dbReference type="GO" id="GO:0016817">
    <property type="term" value="F:hydrolase activity, acting on acid anhydrides"/>
    <property type="evidence" value="ECO:0007669"/>
    <property type="project" value="InterPro"/>
</dbReference>
<sequence length="98" mass="11598">MSYYEDYQRAREALTYIDPNLPRGDWIKVGTGLKNAFGEDGKELFQEFSQRGDSYQERGFEHTWKSLMQARQVWFSVPISQTRRIPIFRTPNTNAILF</sequence>
<keyword evidence="2" id="KW-0614">Plasmid</keyword>
<proteinExistence type="predicted"/>
<evidence type="ECO:0000313" key="2">
    <source>
        <dbReference type="EMBL" id="EQB59638.1"/>
    </source>
</evidence>
<organism evidence="2">
    <name type="scientific">Kingella kingae KKC2005004457</name>
    <dbReference type="NCBI Taxonomy" id="1229911"/>
    <lineage>
        <taxon>Bacteria</taxon>
        <taxon>Pseudomonadati</taxon>
        <taxon>Pseudomonadota</taxon>
        <taxon>Betaproteobacteria</taxon>
        <taxon>Neisseriales</taxon>
        <taxon>Neisseriaceae</taxon>
        <taxon>Kingella</taxon>
    </lineage>
</organism>
<reference evidence="2" key="1">
    <citation type="journal article" date="2013" name="Antimicrob. Agents Chemother.">
        <title>Characterization of TEM-1 beta-lactamase producing Kingella kingae clinical isolates.</title>
        <authorList>
            <person name="Banerjee A."/>
            <person name="Kaplan J.B."/>
            <person name="Soherwardy A."/>
            <person name="Nudell Y."/>
            <person name="Mackenzie G.A."/>
            <person name="Johnson S."/>
            <person name="Balashova N.V."/>
        </authorList>
    </citation>
    <scope>NUCLEOTIDE SEQUENCE</scope>
    <source>
        <strain evidence="2">KKC2005004457</strain>
        <plasmid evidence="2">unnamed</plasmid>
    </source>
</reference>
<accession>T0L4G5</accession>
<name>T0L4G5_KINKI</name>
<feature type="domain" description="Primase C-terminal 2" evidence="1">
    <location>
        <begin position="10"/>
        <end position="70"/>
    </location>
</feature>
<dbReference type="EMBL" id="AMPT01000003">
    <property type="protein sequence ID" value="EQB59638.1"/>
    <property type="molecule type" value="Genomic_DNA"/>
</dbReference>
<geneLocation type="plasmid" evidence="2">
    <name>unnamed</name>
</geneLocation>
<protein>
    <submittedName>
        <fullName evidence="2">Toprim domain-containing protein</fullName>
    </submittedName>
</protein>
<evidence type="ECO:0000259" key="1">
    <source>
        <dbReference type="Pfam" id="PF08707"/>
    </source>
</evidence>